<dbReference type="PANTHER" id="PTHR36439:SF1">
    <property type="entry name" value="DUF1697 DOMAIN-CONTAINING PROTEIN"/>
    <property type="match status" value="1"/>
</dbReference>
<dbReference type="AlphaFoldDB" id="A0A327ZLV7"/>
<sequence>MASYAVLLRGINLGKNRRIAMADLKTTLTEAGYTNVTTLLQSGNVVLGSDLPAAKLAPALEQLIEERFGFFSDVILRSRDELARVVAHNPLGDVANDGSRYFVSFAKDDSAPFDGVTDGEERYVVDGAETYIWCPYGMRDSPLIKALGKIKTPPATMRNWNTVEKILALM</sequence>
<organism evidence="1 2">
    <name type="scientific">Actinoplanes lutulentus</name>
    <dbReference type="NCBI Taxonomy" id="1287878"/>
    <lineage>
        <taxon>Bacteria</taxon>
        <taxon>Bacillati</taxon>
        <taxon>Actinomycetota</taxon>
        <taxon>Actinomycetes</taxon>
        <taxon>Micromonosporales</taxon>
        <taxon>Micromonosporaceae</taxon>
        <taxon>Actinoplanes</taxon>
    </lineage>
</organism>
<dbReference type="Proteomes" id="UP000249341">
    <property type="component" value="Unassembled WGS sequence"/>
</dbReference>
<dbReference type="PIRSF" id="PIRSF008502">
    <property type="entry name" value="UCP008502"/>
    <property type="match status" value="1"/>
</dbReference>
<evidence type="ECO:0000313" key="1">
    <source>
        <dbReference type="EMBL" id="RAK43086.1"/>
    </source>
</evidence>
<dbReference type="PANTHER" id="PTHR36439">
    <property type="entry name" value="BLL4334 PROTEIN"/>
    <property type="match status" value="1"/>
</dbReference>
<dbReference type="Pfam" id="PF08002">
    <property type="entry name" value="DUF1697"/>
    <property type="match status" value="1"/>
</dbReference>
<dbReference type="RefSeq" id="WP_111646896.1">
    <property type="nucleotide sequence ID" value="NZ_JACHWI010000001.1"/>
</dbReference>
<dbReference type="SUPFAM" id="SSF160379">
    <property type="entry name" value="SP0830-like"/>
    <property type="match status" value="1"/>
</dbReference>
<proteinExistence type="predicted"/>
<dbReference type="OrthoDB" id="9806494at2"/>
<evidence type="ECO:0000313" key="2">
    <source>
        <dbReference type="Proteomes" id="UP000249341"/>
    </source>
</evidence>
<dbReference type="EMBL" id="QLMJ01000001">
    <property type="protein sequence ID" value="RAK43086.1"/>
    <property type="molecule type" value="Genomic_DNA"/>
</dbReference>
<dbReference type="InterPro" id="IPR012545">
    <property type="entry name" value="DUF1697"/>
</dbReference>
<protein>
    <submittedName>
        <fullName evidence="1">Uncharacterized protein (DUF1697 family)</fullName>
    </submittedName>
</protein>
<keyword evidence="2" id="KW-1185">Reference proteome</keyword>
<accession>A0A327ZLV7</accession>
<name>A0A327ZLV7_9ACTN</name>
<dbReference type="Gene3D" id="3.30.70.1280">
    <property type="entry name" value="SP0830-like domains"/>
    <property type="match status" value="1"/>
</dbReference>
<comment type="caution">
    <text evidence="1">The sequence shown here is derived from an EMBL/GenBank/DDBJ whole genome shotgun (WGS) entry which is preliminary data.</text>
</comment>
<gene>
    <name evidence="1" type="ORF">B0I29_101216</name>
</gene>
<reference evidence="1 2" key="1">
    <citation type="submission" date="2018-06" db="EMBL/GenBank/DDBJ databases">
        <title>Genomic Encyclopedia of Type Strains, Phase III (KMG-III): the genomes of soil and plant-associated and newly described type strains.</title>
        <authorList>
            <person name="Whitman W."/>
        </authorList>
    </citation>
    <scope>NUCLEOTIDE SEQUENCE [LARGE SCALE GENOMIC DNA]</scope>
    <source>
        <strain evidence="1 2">CGMCC 4.7090</strain>
    </source>
</reference>